<proteinExistence type="predicted"/>
<accession>A0ABV3DV50</accession>
<dbReference type="Gene3D" id="3.40.50.12780">
    <property type="entry name" value="N-terminal domain of ligase-like"/>
    <property type="match status" value="1"/>
</dbReference>
<sequence>MPTSTGDTHEKADTAGQFADATGTGSLDGFVPWPDDAAARYRAAGYWRGDTLGALLRTWAGAWPERTALVDAAGRTTYAELDLRADRTAAGFAGLGVRPGDRVVVQLPNTVDFVVVLFALARLGAVPALCLPAHRAHEIGHLAALSEAVAYVIPDTLAGFDHRELAREVRERVPSLRHVVVAGEPGPDAVALADVDAAPVALPPGPRPEDVALLLVSGGTTGLPKLIPRTHDDYAYNARASAEVCDLTEDDVYMAVLPAAHNFPLACPGILGILGVGGTAVLAPGPSPDQAFALVERERVTVTAVVPPVADLWSQMWEWEPGDRSSLRLLQVGGARLPAALARELTPALDCRVQQVFGMAEGLLNYTRTGDSDEIVAESQGRPLSPDDEVRIVDGDGSPVAEGEVGELLTRGPYTIRGYYRVPDHNANAFTPDGFYRSGDLVRRLPSGHLVVEGRIKEVVNRGGEGVPAGELEDHLTAHPKIRQAAVIPLPDRVLGERVCAILVPADPADPPTLPELKTFLAEAGLAPYKTPDTIRIAAAFPRTPVGKIDKRSLADQANALPTG</sequence>
<dbReference type="InterPro" id="IPR042099">
    <property type="entry name" value="ANL_N_sf"/>
</dbReference>
<protein>
    <submittedName>
        <fullName evidence="4">AMP-binding protein</fullName>
    </submittedName>
</protein>
<dbReference type="Gene3D" id="3.30.300.30">
    <property type="match status" value="1"/>
</dbReference>
<evidence type="ECO:0000256" key="1">
    <source>
        <dbReference type="SAM" id="MobiDB-lite"/>
    </source>
</evidence>
<dbReference type="SUPFAM" id="SSF56801">
    <property type="entry name" value="Acetyl-CoA synthetase-like"/>
    <property type="match status" value="1"/>
</dbReference>
<feature type="region of interest" description="Disordered" evidence="1">
    <location>
        <begin position="1"/>
        <end position="20"/>
    </location>
</feature>
<dbReference type="RefSeq" id="WP_358362999.1">
    <property type="nucleotide sequence ID" value="NZ_JBEZFP010000155.1"/>
</dbReference>
<reference evidence="4 5" key="1">
    <citation type="submission" date="2024-06" db="EMBL/GenBank/DDBJ databases">
        <title>The Natural Products Discovery Center: Release of the First 8490 Sequenced Strains for Exploring Actinobacteria Biosynthetic Diversity.</title>
        <authorList>
            <person name="Kalkreuter E."/>
            <person name="Kautsar S.A."/>
            <person name="Yang D."/>
            <person name="Bader C.D."/>
            <person name="Teijaro C.N."/>
            <person name="Fluegel L."/>
            <person name="Davis C.M."/>
            <person name="Simpson J.R."/>
            <person name="Lauterbach L."/>
            <person name="Steele A.D."/>
            <person name="Gui C."/>
            <person name="Meng S."/>
            <person name="Li G."/>
            <person name="Viehrig K."/>
            <person name="Ye F."/>
            <person name="Su P."/>
            <person name="Kiefer A.F."/>
            <person name="Nichols A."/>
            <person name="Cepeda A.J."/>
            <person name="Yan W."/>
            <person name="Fan B."/>
            <person name="Jiang Y."/>
            <person name="Adhikari A."/>
            <person name="Zheng C.-J."/>
            <person name="Schuster L."/>
            <person name="Cowan T.M."/>
            <person name="Smanski M.J."/>
            <person name="Chevrette M.G."/>
            <person name="De Carvalho L.P.S."/>
            <person name="Shen B."/>
        </authorList>
    </citation>
    <scope>NUCLEOTIDE SEQUENCE [LARGE SCALE GENOMIC DNA]</scope>
    <source>
        <strain evidence="4 5">NPDC048946</strain>
    </source>
</reference>
<evidence type="ECO:0000313" key="5">
    <source>
        <dbReference type="Proteomes" id="UP001551482"/>
    </source>
</evidence>
<name>A0ABV3DV50_9ACTN</name>
<dbReference type="InterPro" id="IPR045851">
    <property type="entry name" value="AMP-bd_C_sf"/>
</dbReference>
<keyword evidence="5" id="KW-1185">Reference proteome</keyword>
<dbReference type="InterPro" id="IPR025110">
    <property type="entry name" value="AMP-bd_C"/>
</dbReference>
<dbReference type="PANTHER" id="PTHR43767:SF1">
    <property type="entry name" value="NONRIBOSOMAL PEPTIDE SYNTHASE PES1 (EUROFUNG)-RELATED"/>
    <property type="match status" value="1"/>
</dbReference>
<dbReference type="Pfam" id="PF13193">
    <property type="entry name" value="AMP-binding_C"/>
    <property type="match status" value="1"/>
</dbReference>
<organism evidence="4 5">
    <name type="scientific">Streptodolium elevatio</name>
    <dbReference type="NCBI Taxonomy" id="3157996"/>
    <lineage>
        <taxon>Bacteria</taxon>
        <taxon>Bacillati</taxon>
        <taxon>Actinomycetota</taxon>
        <taxon>Actinomycetes</taxon>
        <taxon>Kitasatosporales</taxon>
        <taxon>Streptomycetaceae</taxon>
        <taxon>Streptodolium</taxon>
    </lineage>
</organism>
<dbReference type="InterPro" id="IPR050237">
    <property type="entry name" value="ATP-dep_AMP-bd_enzyme"/>
</dbReference>
<feature type="domain" description="AMP-binding enzyme C-terminal" evidence="3">
    <location>
        <begin position="471"/>
        <end position="548"/>
    </location>
</feature>
<evidence type="ECO:0000259" key="2">
    <source>
        <dbReference type="Pfam" id="PF00501"/>
    </source>
</evidence>
<feature type="domain" description="AMP-dependent synthetase/ligase" evidence="2">
    <location>
        <begin position="57"/>
        <end position="420"/>
    </location>
</feature>
<dbReference type="PANTHER" id="PTHR43767">
    <property type="entry name" value="LONG-CHAIN-FATTY-ACID--COA LIGASE"/>
    <property type="match status" value="1"/>
</dbReference>
<dbReference type="InterPro" id="IPR000873">
    <property type="entry name" value="AMP-dep_synth/lig_dom"/>
</dbReference>
<evidence type="ECO:0000259" key="3">
    <source>
        <dbReference type="Pfam" id="PF13193"/>
    </source>
</evidence>
<dbReference type="Pfam" id="PF00501">
    <property type="entry name" value="AMP-binding"/>
    <property type="match status" value="1"/>
</dbReference>
<comment type="caution">
    <text evidence="4">The sequence shown here is derived from an EMBL/GenBank/DDBJ whole genome shotgun (WGS) entry which is preliminary data.</text>
</comment>
<dbReference type="Proteomes" id="UP001551482">
    <property type="component" value="Unassembled WGS sequence"/>
</dbReference>
<evidence type="ECO:0000313" key="4">
    <source>
        <dbReference type="EMBL" id="MEU8139117.1"/>
    </source>
</evidence>
<dbReference type="EMBL" id="JBEZFP010000155">
    <property type="protein sequence ID" value="MEU8139117.1"/>
    <property type="molecule type" value="Genomic_DNA"/>
</dbReference>
<gene>
    <name evidence="4" type="ORF">AB0C36_37165</name>
</gene>